<dbReference type="Pfam" id="PF02518">
    <property type="entry name" value="HATPase_c"/>
    <property type="match status" value="1"/>
</dbReference>
<comment type="caution">
    <text evidence="12">The sequence shown here is derived from an EMBL/GenBank/DDBJ whole genome shotgun (WGS) entry which is preliminary data.</text>
</comment>
<reference evidence="12 13" key="1">
    <citation type="submission" date="2017-02" db="EMBL/GenBank/DDBJ databases">
        <title>The new phylogeny of genus Mycobacterium.</title>
        <authorList>
            <person name="Tortoli E."/>
            <person name="Trovato A."/>
            <person name="Cirillo D.M."/>
        </authorList>
    </citation>
    <scope>NUCLEOTIDE SEQUENCE [LARGE SCALE GENOMIC DNA]</scope>
    <source>
        <strain evidence="12 13">DSM 45000</strain>
    </source>
</reference>
<sequence length="82" mass="8746">PVWIQGEPTLLNELLSNLLDNALAHTPQGGNVILRVLEGGVLEVEDDGPGIPAADRERVFQRFYRRGDSPGSGLGLAIVGEV</sequence>
<dbReference type="GO" id="GO:0005886">
    <property type="term" value="C:plasma membrane"/>
    <property type="evidence" value="ECO:0007669"/>
    <property type="project" value="TreeGrafter"/>
</dbReference>
<evidence type="ECO:0000256" key="8">
    <source>
        <dbReference type="ARBA" id="ARBA00022989"/>
    </source>
</evidence>
<dbReference type="InterPro" id="IPR036890">
    <property type="entry name" value="HATPase_C_sf"/>
</dbReference>
<comment type="subcellular location">
    <subcellularLocation>
        <location evidence="2">Membrane</location>
    </subcellularLocation>
</comment>
<evidence type="ECO:0000256" key="7">
    <source>
        <dbReference type="ARBA" id="ARBA00022777"/>
    </source>
</evidence>
<dbReference type="InterPro" id="IPR003594">
    <property type="entry name" value="HATPase_dom"/>
</dbReference>
<evidence type="ECO:0000256" key="2">
    <source>
        <dbReference type="ARBA" id="ARBA00004370"/>
    </source>
</evidence>
<dbReference type="GO" id="GO:0004673">
    <property type="term" value="F:protein histidine kinase activity"/>
    <property type="evidence" value="ECO:0007669"/>
    <property type="project" value="UniProtKB-EC"/>
</dbReference>
<dbReference type="Gene3D" id="3.30.565.10">
    <property type="entry name" value="Histidine kinase-like ATPase, C-terminal domain"/>
    <property type="match status" value="1"/>
</dbReference>
<keyword evidence="9" id="KW-0902">Two-component regulatory system</keyword>
<dbReference type="InterPro" id="IPR005467">
    <property type="entry name" value="His_kinase_dom"/>
</dbReference>
<keyword evidence="7 12" id="KW-0418">Kinase</keyword>
<evidence type="ECO:0000313" key="13">
    <source>
        <dbReference type="Proteomes" id="UP000192513"/>
    </source>
</evidence>
<dbReference type="SMART" id="SM00387">
    <property type="entry name" value="HATPase_c"/>
    <property type="match status" value="1"/>
</dbReference>
<gene>
    <name evidence="12" type="ORF">BST39_29095</name>
</gene>
<evidence type="ECO:0000256" key="4">
    <source>
        <dbReference type="ARBA" id="ARBA00022553"/>
    </source>
</evidence>
<evidence type="ECO:0000256" key="1">
    <source>
        <dbReference type="ARBA" id="ARBA00000085"/>
    </source>
</evidence>
<evidence type="ECO:0000256" key="6">
    <source>
        <dbReference type="ARBA" id="ARBA00022692"/>
    </source>
</evidence>
<dbReference type="PANTHER" id="PTHR45436">
    <property type="entry name" value="SENSOR HISTIDINE KINASE YKOH"/>
    <property type="match status" value="1"/>
</dbReference>
<dbReference type="InterPro" id="IPR050428">
    <property type="entry name" value="TCS_sensor_his_kinase"/>
</dbReference>
<dbReference type="SUPFAM" id="SSF55874">
    <property type="entry name" value="ATPase domain of HSP90 chaperone/DNA topoisomerase II/histidine kinase"/>
    <property type="match status" value="1"/>
</dbReference>
<dbReference type="PANTHER" id="PTHR45436:SF1">
    <property type="entry name" value="SENSOR PROTEIN QSEC"/>
    <property type="match status" value="1"/>
</dbReference>
<dbReference type="InterPro" id="IPR004358">
    <property type="entry name" value="Sig_transdc_His_kin-like_C"/>
</dbReference>
<evidence type="ECO:0000313" key="12">
    <source>
        <dbReference type="EMBL" id="ORB29461.1"/>
    </source>
</evidence>
<keyword evidence="10" id="KW-0472">Membrane</keyword>
<proteinExistence type="predicted"/>
<dbReference type="AlphaFoldDB" id="A0A1X0HTP1"/>
<dbReference type="EMBL" id="MVIE01000209">
    <property type="protein sequence ID" value="ORB29461.1"/>
    <property type="molecule type" value="Genomic_DNA"/>
</dbReference>
<dbReference type="CDD" id="cd00075">
    <property type="entry name" value="HATPase"/>
    <property type="match status" value="1"/>
</dbReference>
<evidence type="ECO:0000256" key="9">
    <source>
        <dbReference type="ARBA" id="ARBA00023012"/>
    </source>
</evidence>
<dbReference type="RefSeq" id="WP_142275341.1">
    <property type="nucleotide sequence ID" value="NZ_MVIE01000209.1"/>
</dbReference>
<feature type="non-terminal residue" evidence="12">
    <location>
        <position position="82"/>
    </location>
</feature>
<keyword evidence="8" id="KW-1133">Transmembrane helix</keyword>
<keyword evidence="5" id="KW-0808">Transferase</keyword>
<comment type="catalytic activity">
    <reaction evidence="1">
        <text>ATP + protein L-histidine = ADP + protein N-phospho-L-histidine.</text>
        <dbReference type="EC" id="2.7.13.3"/>
    </reaction>
</comment>
<name>A0A1X0HTP1_9MYCO</name>
<dbReference type="GO" id="GO:0000160">
    <property type="term" value="P:phosphorelay signal transduction system"/>
    <property type="evidence" value="ECO:0007669"/>
    <property type="project" value="UniProtKB-KW"/>
</dbReference>
<feature type="domain" description="Histidine kinase" evidence="11">
    <location>
        <begin position="1"/>
        <end position="82"/>
    </location>
</feature>
<feature type="non-terminal residue" evidence="12">
    <location>
        <position position="1"/>
    </location>
</feature>
<accession>A0A1X0HTP1</accession>
<keyword evidence="4" id="KW-0597">Phosphoprotein</keyword>
<organism evidence="12 13">
    <name type="scientific">Mycobacterium paraseoulense</name>
    <dbReference type="NCBI Taxonomy" id="590652"/>
    <lineage>
        <taxon>Bacteria</taxon>
        <taxon>Bacillati</taxon>
        <taxon>Actinomycetota</taxon>
        <taxon>Actinomycetes</taxon>
        <taxon>Mycobacteriales</taxon>
        <taxon>Mycobacteriaceae</taxon>
        <taxon>Mycobacterium</taxon>
    </lineage>
</organism>
<dbReference type="EC" id="2.7.13.3" evidence="3"/>
<dbReference type="Proteomes" id="UP000192513">
    <property type="component" value="Unassembled WGS sequence"/>
</dbReference>
<protein>
    <recommendedName>
        <fullName evidence="3">histidine kinase</fullName>
        <ecNumber evidence="3">2.7.13.3</ecNumber>
    </recommendedName>
</protein>
<evidence type="ECO:0000256" key="3">
    <source>
        <dbReference type="ARBA" id="ARBA00012438"/>
    </source>
</evidence>
<dbReference type="PROSITE" id="PS50109">
    <property type="entry name" value="HIS_KIN"/>
    <property type="match status" value="1"/>
</dbReference>
<dbReference type="PRINTS" id="PR00344">
    <property type="entry name" value="BCTRLSENSOR"/>
</dbReference>
<keyword evidence="13" id="KW-1185">Reference proteome</keyword>
<evidence type="ECO:0000259" key="11">
    <source>
        <dbReference type="PROSITE" id="PS50109"/>
    </source>
</evidence>
<evidence type="ECO:0000256" key="10">
    <source>
        <dbReference type="ARBA" id="ARBA00023136"/>
    </source>
</evidence>
<evidence type="ECO:0000256" key="5">
    <source>
        <dbReference type="ARBA" id="ARBA00022679"/>
    </source>
</evidence>
<keyword evidence="6" id="KW-0812">Transmembrane</keyword>